<accession>A0A917MCY1</accession>
<dbReference type="Proteomes" id="UP000633278">
    <property type="component" value="Unassembled WGS sequence"/>
</dbReference>
<dbReference type="GO" id="GO:0016747">
    <property type="term" value="F:acyltransferase activity, transferring groups other than amino-acyl groups"/>
    <property type="evidence" value="ECO:0007669"/>
    <property type="project" value="InterPro"/>
</dbReference>
<dbReference type="InterPro" id="IPR000182">
    <property type="entry name" value="GNAT_dom"/>
</dbReference>
<dbReference type="EMBL" id="BMJW01000001">
    <property type="protein sequence ID" value="GGG93283.1"/>
    <property type="molecule type" value="Genomic_DNA"/>
</dbReference>
<feature type="domain" description="N-acetyltransferase" evidence="1">
    <location>
        <begin position="8"/>
        <end position="169"/>
    </location>
</feature>
<evidence type="ECO:0000313" key="3">
    <source>
        <dbReference type="Proteomes" id="UP000633278"/>
    </source>
</evidence>
<sequence length="178" mass="21143">MIQITPKLSLQTINDTDCDLLFSLMKEVYPKAYAHFWKDDGSWYLSSQYSKTNILKELSQEKSDYYFVLFNNEIIGNFRVVWDEKLAGIPTEKQLKLHRIYLDSKVQGEGIGKTLLSWLESNAKEKNYQTIWLDAMNEQAQAFEFYKKLGYQYHSHCFLDFTLLKDEVRKMSQIYKNM</sequence>
<reference evidence="2" key="2">
    <citation type="submission" date="2020-09" db="EMBL/GenBank/DDBJ databases">
        <authorList>
            <person name="Sun Q."/>
            <person name="Zhou Y."/>
        </authorList>
    </citation>
    <scope>NUCLEOTIDE SEQUENCE</scope>
    <source>
        <strain evidence="2">CGMCC 1.15763</strain>
    </source>
</reference>
<dbReference type="Gene3D" id="3.40.630.30">
    <property type="match status" value="1"/>
</dbReference>
<gene>
    <name evidence="2" type="primary">paiA</name>
    <name evidence="2" type="ORF">GCM10011416_07960</name>
</gene>
<dbReference type="RefSeq" id="WP_188597972.1">
    <property type="nucleotide sequence ID" value="NZ_BMJW01000001.1"/>
</dbReference>
<dbReference type="PROSITE" id="PS51186">
    <property type="entry name" value="GNAT"/>
    <property type="match status" value="1"/>
</dbReference>
<dbReference type="InterPro" id="IPR050276">
    <property type="entry name" value="MshD_Acetyltransferase"/>
</dbReference>
<protein>
    <submittedName>
        <fullName evidence="2">Spermidine/spermine N(1)-acetyltransferase</fullName>
    </submittedName>
</protein>
<dbReference type="Pfam" id="PF00583">
    <property type="entry name" value="Acetyltransf_1"/>
    <property type="match status" value="1"/>
</dbReference>
<organism evidence="2 3">
    <name type="scientific">Polaribacter pacificus</name>
    <dbReference type="NCBI Taxonomy" id="1775173"/>
    <lineage>
        <taxon>Bacteria</taxon>
        <taxon>Pseudomonadati</taxon>
        <taxon>Bacteroidota</taxon>
        <taxon>Flavobacteriia</taxon>
        <taxon>Flavobacteriales</taxon>
        <taxon>Flavobacteriaceae</taxon>
    </lineage>
</organism>
<name>A0A917MCY1_9FLAO</name>
<dbReference type="CDD" id="cd04301">
    <property type="entry name" value="NAT_SF"/>
    <property type="match status" value="1"/>
</dbReference>
<dbReference type="AlphaFoldDB" id="A0A917MCY1"/>
<dbReference type="InterPro" id="IPR016181">
    <property type="entry name" value="Acyl_CoA_acyltransferase"/>
</dbReference>
<reference evidence="2" key="1">
    <citation type="journal article" date="2014" name="Int. J. Syst. Evol. Microbiol.">
        <title>Complete genome sequence of Corynebacterium casei LMG S-19264T (=DSM 44701T), isolated from a smear-ripened cheese.</title>
        <authorList>
            <consortium name="US DOE Joint Genome Institute (JGI-PGF)"/>
            <person name="Walter F."/>
            <person name="Albersmeier A."/>
            <person name="Kalinowski J."/>
            <person name="Ruckert C."/>
        </authorList>
    </citation>
    <scope>NUCLEOTIDE SEQUENCE</scope>
    <source>
        <strain evidence="2">CGMCC 1.15763</strain>
    </source>
</reference>
<keyword evidence="3" id="KW-1185">Reference proteome</keyword>
<proteinExistence type="predicted"/>
<dbReference type="PANTHER" id="PTHR43617">
    <property type="entry name" value="L-AMINO ACID N-ACETYLTRANSFERASE"/>
    <property type="match status" value="1"/>
</dbReference>
<evidence type="ECO:0000313" key="2">
    <source>
        <dbReference type="EMBL" id="GGG93283.1"/>
    </source>
</evidence>
<evidence type="ECO:0000259" key="1">
    <source>
        <dbReference type="PROSITE" id="PS51186"/>
    </source>
</evidence>
<dbReference type="SUPFAM" id="SSF55729">
    <property type="entry name" value="Acyl-CoA N-acyltransferases (Nat)"/>
    <property type="match status" value="1"/>
</dbReference>
<comment type="caution">
    <text evidence="2">The sequence shown here is derived from an EMBL/GenBank/DDBJ whole genome shotgun (WGS) entry which is preliminary data.</text>
</comment>